<dbReference type="SUPFAM" id="SSF53474">
    <property type="entry name" value="alpha/beta-Hydrolases"/>
    <property type="match status" value="1"/>
</dbReference>
<dbReference type="Pfam" id="PF02129">
    <property type="entry name" value="Peptidase_S15"/>
    <property type="match status" value="1"/>
</dbReference>
<reference evidence="3" key="2">
    <citation type="submission" date="2020-03" db="EMBL/GenBank/DDBJ databases">
        <authorList>
            <person name="Fu F.-F."/>
            <person name="Chen J."/>
        </authorList>
    </citation>
    <scope>NUCLEOTIDE SEQUENCE</scope>
    <source>
        <strain evidence="3">Lc1</strain>
    </source>
</reference>
<dbReference type="Gene3D" id="1.10.3020.20">
    <property type="match status" value="1"/>
</dbReference>
<dbReference type="InterPro" id="IPR000383">
    <property type="entry name" value="Xaa-Pro-like_dom"/>
</dbReference>
<feature type="domain" description="Xaa-Pro dipeptidyl-peptidase C-terminal" evidence="2">
    <location>
        <begin position="326"/>
        <end position="593"/>
    </location>
</feature>
<dbReference type="SUPFAM" id="SSF49785">
    <property type="entry name" value="Galactose-binding domain-like"/>
    <property type="match status" value="1"/>
</dbReference>
<protein>
    <submittedName>
        <fullName evidence="3">Cocaine esterase</fullName>
    </submittedName>
</protein>
<organism evidence="3 4">
    <name type="scientific">Colletotrichum gloeosporioides</name>
    <name type="common">Anthracnose fungus</name>
    <name type="synonym">Glomerella cingulata</name>
    <dbReference type="NCBI Taxonomy" id="474922"/>
    <lineage>
        <taxon>Eukaryota</taxon>
        <taxon>Fungi</taxon>
        <taxon>Dikarya</taxon>
        <taxon>Ascomycota</taxon>
        <taxon>Pezizomycotina</taxon>
        <taxon>Sordariomycetes</taxon>
        <taxon>Hypocreomycetidae</taxon>
        <taxon>Glomerellales</taxon>
        <taxon>Glomerellaceae</taxon>
        <taxon>Colletotrichum</taxon>
        <taxon>Colletotrichum gloeosporioides species complex</taxon>
    </lineage>
</organism>
<dbReference type="PANTHER" id="PTHR43056">
    <property type="entry name" value="PEPTIDASE S9 PROLYL OLIGOPEPTIDASE"/>
    <property type="match status" value="1"/>
</dbReference>
<keyword evidence="4" id="KW-1185">Reference proteome</keyword>
<dbReference type="InterPro" id="IPR013736">
    <property type="entry name" value="Xaa-Pro_dipept_C"/>
</dbReference>
<dbReference type="Gene3D" id="2.60.120.260">
    <property type="entry name" value="Galactose-binding domain-like"/>
    <property type="match status" value="1"/>
</dbReference>
<comment type="caution">
    <text evidence="3">The sequence shown here is derived from an EMBL/GenBank/DDBJ whole genome shotgun (WGS) entry which is preliminary data.</text>
</comment>
<accession>A0A8H4C518</accession>
<dbReference type="AlphaFoldDB" id="A0A8H4C518"/>
<evidence type="ECO:0000259" key="2">
    <source>
        <dbReference type="SMART" id="SM00939"/>
    </source>
</evidence>
<keyword evidence="1" id="KW-0378">Hydrolase</keyword>
<gene>
    <name evidence="3" type="ORF">GCG54_00005224</name>
</gene>
<evidence type="ECO:0000256" key="1">
    <source>
        <dbReference type="ARBA" id="ARBA00022801"/>
    </source>
</evidence>
<reference evidence="3" key="1">
    <citation type="journal article" date="2020" name="Phytopathology">
        <title>Genome sequence and comparative analysis of Colletotrichum gloeosporioides isolated from Liriodendron leaves.</title>
        <authorList>
            <person name="Fu F.F."/>
            <person name="Hao Z."/>
            <person name="Wang P."/>
            <person name="Lu Y."/>
            <person name="Xue L.J."/>
            <person name="Wei G."/>
            <person name="Tian Y."/>
            <person name="Baishi H."/>
            <person name="Xu H."/>
            <person name="Shi J."/>
            <person name="Cheng T."/>
            <person name="Wang G."/>
            <person name="Yi Y."/>
            <person name="Chen J."/>
        </authorList>
    </citation>
    <scope>NUCLEOTIDE SEQUENCE</scope>
    <source>
        <strain evidence="3">Lc1</strain>
    </source>
</reference>
<dbReference type="RefSeq" id="XP_045256634.1">
    <property type="nucleotide sequence ID" value="XM_045405251.1"/>
</dbReference>
<evidence type="ECO:0000313" key="4">
    <source>
        <dbReference type="Proteomes" id="UP000613401"/>
    </source>
</evidence>
<dbReference type="InterPro" id="IPR029058">
    <property type="entry name" value="AB_hydrolase_fold"/>
</dbReference>
<name>A0A8H4C518_COLGL</name>
<dbReference type="NCBIfam" id="TIGR00976">
    <property type="entry name" value="CocE_NonD"/>
    <property type="match status" value="1"/>
</dbReference>
<dbReference type="Pfam" id="PF08530">
    <property type="entry name" value="PepX_C"/>
    <property type="match status" value="1"/>
</dbReference>
<dbReference type="InterPro" id="IPR050585">
    <property type="entry name" value="Xaa-Pro_dipeptidyl-ppase/CocE"/>
</dbReference>
<sequence>MSLQIAGLTVEVKPSVPPEHEAAGVYDKFNPSTRKLPKGHRRTLENKAFEADTIFEKDVTMPMRDGIKLYCDVFRPDTAEKVPAILIWSPYGKSGNGPHGLGMLPGRFGVPMSEVSGYEKFEGLDPATWTARGYAIVNVDLRGTWDSEGITPWLGDQDGKDGYDAVEYIAKLDWCTGKVAFGGNSWLAMVQWVIAAQRPPSLAAIAPWEGNSDFYRDTLCRGGVPYPYDAMWGLLQDTMVGRMGTEAPIPMLEKYPLYNDYWEDKRAKLENINVPTYVLASYSSALHTTGSIRGYNHISSKDKWLRIHPKQEWSDLYDPENVNDLTKFYDYFVKGKKNDWKTTPPVRVSLLGFNKPSVVNIPFPSYPVPESAVARTKLYLGHGKRLELEPSKTAETASYDATFSPKNGPLQGDEELFFSYKFTKETWLLGYSWIVLNIANESEDDIDVFVQLGKSDASGQQLIHMNVPLEDLVPPAKSPSEVADSCFLKYLGPTGALRGSHAITKVENANKFSGDWPEYTNTSKKAIPAGTVTKLEIPIWPTGITYGPGESLTVKISGHYMSYMEFPHLYGASHRNKGRHTIHFGGDTESYLVLPLTDPISK</sequence>
<proteinExistence type="predicted"/>
<evidence type="ECO:0000313" key="3">
    <source>
        <dbReference type="EMBL" id="KAF3797470.1"/>
    </source>
</evidence>
<dbReference type="EMBL" id="WVTB01000116">
    <property type="protein sequence ID" value="KAF3797470.1"/>
    <property type="molecule type" value="Genomic_DNA"/>
</dbReference>
<dbReference type="InterPro" id="IPR008979">
    <property type="entry name" value="Galactose-bd-like_sf"/>
</dbReference>
<dbReference type="InterPro" id="IPR005674">
    <property type="entry name" value="CocE/Ser_esterase"/>
</dbReference>
<dbReference type="Gene3D" id="3.40.50.1820">
    <property type="entry name" value="alpha/beta hydrolase"/>
    <property type="match status" value="1"/>
</dbReference>
<dbReference type="SMART" id="SM00939">
    <property type="entry name" value="PepX_C"/>
    <property type="match status" value="1"/>
</dbReference>
<dbReference type="Proteomes" id="UP000613401">
    <property type="component" value="Unassembled WGS sequence"/>
</dbReference>
<dbReference type="PANTHER" id="PTHR43056:SF10">
    <property type="entry name" value="COCE_NOND FAMILY, PUTATIVE (AFU_ORTHOLOGUE AFUA_7G00600)-RELATED"/>
    <property type="match status" value="1"/>
</dbReference>
<dbReference type="GeneID" id="69012375"/>
<dbReference type="GO" id="GO:0008239">
    <property type="term" value="F:dipeptidyl-peptidase activity"/>
    <property type="evidence" value="ECO:0007669"/>
    <property type="project" value="InterPro"/>
</dbReference>